<protein>
    <submittedName>
        <fullName evidence="1">Uncharacterized protein</fullName>
    </submittedName>
</protein>
<gene>
    <name evidence="1" type="ORF">PPERSA_12154</name>
</gene>
<organism evidence="1 2">
    <name type="scientific">Pseudocohnilembus persalinus</name>
    <name type="common">Ciliate</name>
    <dbReference type="NCBI Taxonomy" id="266149"/>
    <lineage>
        <taxon>Eukaryota</taxon>
        <taxon>Sar</taxon>
        <taxon>Alveolata</taxon>
        <taxon>Ciliophora</taxon>
        <taxon>Intramacronucleata</taxon>
        <taxon>Oligohymenophorea</taxon>
        <taxon>Scuticociliatia</taxon>
        <taxon>Philasterida</taxon>
        <taxon>Pseudocohnilembidae</taxon>
        <taxon>Pseudocohnilembus</taxon>
    </lineage>
</organism>
<dbReference type="EMBL" id="LDAU01000037">
    <property type="protein sequence ID" value="KRX10196.1"/>
    <property type="molecule type" value="Genomic_DNA"/>
</dbReference>
<sequence length="386" mass="45848">MVNSPQKNFQYFQQIDEQKLNLSKQKNGEFCLFGQNQFQNLYEELLCSQNKNAQKKNINISQDSKFFPQYEKENQISTFLQFSNNKSEKKNKSQNNQQDQFSQYLDFSQLKNFNMNLDQQQQMTQIVDYNKGQLSFLQNQQQLQQQQSQSFSDADQNRSISYSSMFSFNECNLKNINFIQFQQIQNINLQQLIFFSNLKIESEVYPPSLPLSSIDLNARSENFVNNQDMNNNNSVQNLQYKQQSFSTADSTPSCFSYQSDFTPYTQQQSERQLQQQQQYQNEMDDFNMDAFLKSLSQNQQQKQNQCQQPEQKKEQDNCSFSFLSLNHANKEQQPKNQIQQQQNSMHNVQNLQQYNQFQNQNFNQQIGETQKLQNQQQIQQQQDSQC</sequence>
<evidence type="ECO:0000313" key="2">
    <source>
        <dbReference type="Proteomes" id="UP000054937"/>
    </source>
</evidence>
<keyword evidence="2" id="KW-1185">Reference proteome</keyword>
<evidence type="ECO:0000313" key="1">
    <source>
        <dbReference type="EMBL" id="KRX10196.1"/>
    </source>
</evidence>
<proteinExistence type="predicted"/>
<reference evidence="1 2" key="1">
    <citation type="journal article" date="2015" name="Sci. Rep.">
        <title>Genome of the facultative scuticociliatosis pathogen Pseudocohnilembus persalinus provides insight into its virulence through horizontal gene transfer.</title>
        <authorList>
            <person name="Xiong J."/>
            <person name="Wang G."/>
            <person name="Cheng J."/>
            <person name="Tian M."/>
            <person name="Pan X."/>
            <person name="Warren A."/>
            <person name="Jiang C."/>
            <person name="Yuan D."/>
            <person name="Miao W."/>
        </authorList>
    </citation>
    <scope>NUCLEOTIDE SEQUENCE [LARGE SCALE GENOMIC DNA]</scope>
    <source>
        <strain evidence="1">36N120E</strain>
    </source>
</reference>
<accession>A0A0V0R6Q7</accession>
<name>A0A0V0R6Q7_PSEPJ</name>
<dbReference type="Proteomes" id="UP000054937">
    <property type="component" value="Unassembled WGS sequence"/>
</dbReference>
<dbReference type="AlphaFoldDB" id="A0A0V0R6Q7"/>
<dbReference type="InParanoid" id="A0A0V0R6Q7"/>
<comment type="caution">
    <text evidence="1">The sequence shown here is derived from an EMBL/GenBank/DDBJ whole genome shotgun (WGS) entry which is preliminary data.</text>
</comment>